<dbReference type="InterPro" id="IPR009056">
    <property type="entry name" value="Cyt_c-like_dom"/>
</dbReference>
<dbReference type="Proteomes" id="UP001057498">
    <property type="component" value="Chromosome"/>
</dbReference>
<evidence type="ECO:0000256" key="6">
    <source>
        <dbReference type="PROSITE-ProRule" id="PRU00433"/>
    </source>
</evidence>
<sequence>MSEGNINMSKHIARRLQPVLWAAGLLLVSGGVAAQTTPAGRLLASNCFQCHGTNGKGPGFETLAGRSSAEIYEKLVSFASGKEGQGLMARHAMGYTDAQMKSLAAWLATQK</sequence>
<dbReference type="EMBL" id="AP025730">
    <property type="protein sequence ID" value="BDI03818.1"/>
    <property type="molecule type" value="Genomic_DNA"/>
</dbReference>
<evidence type="ECO:0000256" key="3">
    <source>
        <dbReference type="ARBA" id="ARBA00022723"/>
    </source>
</evidence>
<organism evidence="9 10">
    <name type="scientific">Sphaerotilus microaerophilus</name>
    <dbReference type="NCBI Taxonomy" id="2914710"/>
    <lineage>
        <taxon>Bacteria</taxon>
        <taxon>Pseudomonadati</taxon>
        <taxon>Pseudomonadota</taxon>
        <taxon>Betaproteobacteria</taxon>
        <taxon>Burkholderiales</taxon>
        <taxon>Sphaerotilaceae</taxon>
        <taxon>Sphaerotilus</taxon>
    </lineage>
</organism>
<evidence type="ECO:0000256" key="5">
    <source>
        <dbReference type="ARBA" id="ARBA00023004"/>
    </source>
</evidence>
<dbReference type="Gene3D" id="1.10.760.10">
    <property type="entry name" value="Cytochrome c-like domain"/>
    <property type="match status" value="1"/>
</dbReference>
<feature type="domain" description="Cytochrome c" evidence="8">
    <location>
        <begin position="35"/>
        <end position="111"/>
    </location>
</feature>
<evidence type="ECO:0000256" key="7">
    <source>
        <dbReference type="SAM" id="SignalP"/>
    </source>
</evidence>
<keyword evidence="10" id="KW-1185">Reference proteome</keyword>
<keyword evidence="2 6" id="KW-0349">Heme</keyword>
<protein>
    <recommendedName>
        <fullName evidence="8">Cytochrome c domain-containing protein</fullName>
    </recommendedName>
</protein>
<dbReference type="PANTHER" id="PTHR33751">
    <property type="entry name" value="CBB3-TYPE CYTOCHROME C OXIDASE SUBUNIT FIXP"/>
    <property type="match status" value="1"/>
</dbReference>
<keyword evidence="5 6" id="KW-0408">Iron</keyword>
<gene>
    <name evidence="9" type="ORF">CATMQ487_07880</name>
</gene>
<reference evidence="9" key="1">
    <citation type="submission" date="2022-04" db="EMBL/GenBank/DDBJ databases">
        <title>Whole genome sequence of Sphaerotilus sp. FB-5.</title>
        <authorList>
            <person name="Takeda M."/>
            <person name="Narihara S."/>
            <person name="Akimoto M."/>
            <person name="Akimoto R."/>
            <person name="Nishiyashiki S."/>
            <person name="Murakami T."/>
        </authorList>
    </citation>
    <scope>NUCLEOTIDE SEQUENCE</scope>
    <source>
        <strain evidence="9">FB-5</strain>
    </source>
</reference>
<evidence type="ECO:0000256" key="4">
    <source>
        <dbReference type="ARBA" id="ARBA00022982"/>
    </source>
</evidence>
<keyword evidence="1" id="KW-0813">Transport</keyword>
<keyword evidence="3 6" id="KW-0479">Metal-binding</keyword>
<evidence type="ECO:0000313" key="9">
    <source>
        <dbReference type="EMBL" id="BDI03818.1"/>
    </source>
</evidence>
<dbReference type="InterPro" id="IPR036909">
    <property type="entry name" value="Cyt_c-like_dom_sf"/>
</dbReference>
<accession>A0ABM7YI14</accession>
<evidence type="ECO:0000256" key="1">
    <source>
        <dbReference type="ARBA" id="ARBA00022448"/>
    </source>
</evidence>
<keyword evidence="7" id="KW-0732">Signal</keyword>
<keyword evidence="4" id="KW-0249">Electron transport</keyword>
<feature type="signal peptide" evidence="7">
    <location>
        <begin position="1"/>
        <end position="34"/>
    </location>
</feature>
<dbReference type="PROSITE" id="PS51007">
    <property type="entry name" value="CYTC"/>
    <property type="match status" value="1"/>
</dbReference>
<evidence type="ECO:0000259" key="8">
    <source>
        <dbReference type="PROSITE" id="PS51007"/>
    </source>
</evidence>
<dbReference type="InterPro" id="IPR050597">
    <property type="entry name" value="Cytochrome_c_Oxidase_Subunit"/>
</dbReference>
<feature type="chain" id="PRO_5047515668" description="Cytochrome c domain-containing protein" evidence="7">
    <location>
        <begin position="35"/>
        <end position="111"/>
    </location>
</feature>
<dbReference type="SUPFAM" id="SSF46626">
    <property type="entry name" value="Cytochrome c"/>
    <property type="match status" value="1"/>
</dbReference>
<evidence type="ECO:0000256" key="2">
    <source>
        <dbReference type="ARBA" id="ARBA00022617"/>
    </source>
</evidence>
<evidence type="ECO:0000313" key="10">
    <source>
        <dbReference type="Proteomes" id="UP001057498"/>
    </source>
</evidence>
<dbReference type="Pfam" id="PF13442">
    <property type="entry name" value="Cytochrome_CBB3"/>
    <property type="match status" value="1"/>
</dbReference>
<proteinExistence type="predicted"/>
<name>A0ABM7YI14_9BURK</name>
<dbReference type="PANTHER" id="PTHR33751:SF9">
    <property type="entry name" value="CYTOCHROME C4"/>
    <property type="match status" value="1"/>
</dbReference>